<proteinExistence type="inferred from homology"/>
<dbReference type="GO" id="GO:0005506">
    <property type="term" value="F:iron ion binding"/>
    <property type="evidence" value="ECO:0007669"/>
    <property type="project" value="InterPro"/>
</dbReference>
<evidence type="ECO:0000313" key="4">
    <source>
        <dbReference type="Proteomes" id="UP000182771"/>
    </source>
</evidence>
<comment type="similarity">
    <text evidence="1">Belongs to the NifU family.</text>
</comment>
<dbReference type="RefSeq" id="WP_016419971.1">
    <property type="nucleotide sequence ID" value="NZ_FNND01000002.1"/>
</dbReference>
<reference evidence="3 4" key="1">
    <citation type="submission" date="2016-10" db="EMBL/GenBank/DDBJ databases">
        <authorList>
            <person name="Varghese N."/>
            <person name="Submissions S."/>
        </authorList>
    </citation>
    <scope>NUCLEOTIDE SEQUENCE [LARGE SCALE GENOMIC DNA]</scope>
    <source>
        <strain evidence="3 4">DSM 11449</strain>
    </source>
</reference>
<feature type="domain" description="Scaffold protein Nfu/NifU N-terminal" evidence="2">
    <location>
        <begin position="3"/>
        <end position="88"/>
    </location>
</feature>
<dbReference type="SUPFAM" id="SSF110836">
    <property type="entry name" value="Hypothetical protein SAV1430"/>
    <property type="match status" value="2"/>
</dbReference>
<feature type="domain" description="Scaffold protein Nfu/NifU N-terminal" evidence="2">
    <location>
        <begin position="112"/>
        <end position="197"/>
    </location>
</feature>
<name>A0A1H2UB40_9FLAO</name>
<evidence type="ECO:0000313" key="3">
    <source>
        <dbReference type="EMBL" id="SDW53280.1"/>
    </source>
</evidence>
<dbReference type="SUPFAM" id="SSF117916">
    <property type="entry name" value="Fe-S cluster assembly (FSCA) domain-like"/>
    <property type="match status" value="1"/>
</dbReference>
<gene>
    <name evidence="3" type="ORF">SAMN05444420_102470</name>
</gene>
<accession>A0A1H2UB40</accession>
<dbReference type="InterPro" id="IPR001075">
    <property type="entry name" value="NIF_FeS_clus_asmbl_NifU_C"/>
</dbReference>
<evidence type="ECO:0000259" key="2">
    <source>
        <dbReference type="SMART" id="SM00932"/>
    </source>
</evidence>
<dbReference type="SMART" id="SM00932">
    <property type="entry name" value="Nfu_N"/>
    <property type="match status" value="2"/>
</dbReference>
<dbReference type="EMBL" id="FNND01000002">
    <property type="protein sequence ID" value="SDW53280.1"/>
    <property type="molecule type" value="Genomic_DNA"/>
</dbReference>
<dbReference type="Gene3D" id="3.30.300.130">
    <property type="entry name" value="Fe-S cluster assembly (FSCA)"/>
    <property type="match status" value="1"/>
</dbReference>
<dbReference type="Proteomes" id="UP000182771">
    <property type="component" value="Unassembled WGS sequence"/>
</dbReference>
<organism evidence="3 4">
    <name type="scientific">Capnocytophaga granulosa</name>
    <dbReference type="NCBI Taxonomy" id="45242"/>
    <lineage>
        <taxon>Bacteria</taxon>
        <taxon>Pseudomonadati</taxon>
        <taxon>Bacteroidota</taxon>
        <taxon>Flavobacteriia</taxon>
        <taxon>Flavobacteriales</taxon>
        <taxon>Flavobacteriaceae</taxon>
        <taxon>Capnocytophaga</taxon>
    </lineage>
</organism>
<dbReference type="InterPro" id="IPR036498">
    <property type="entry name" value="Nfu/NifU_N_sf"/>
</dbReference>
<sequence length="297" mass="33656">MKLQIQYTANPAIIKLEAPEVLVKGNYQYERDTPVTDSPLAQELLQLPFVKTVYFSANFIALEALPIIKWEDVAQEVTQEVENYLSAGRPIIAQEATPTQESAPAKRIPITIYVESTPNPMAMKFVANKKLVSRVYEYKSPEEATESPLATELFKLPYIKEVFFDSNYISIIRQPRVLWEDIMMELREFLRLYLMEGKPVVKVSVTEQDRPKGLPSLGDVYSRKIVAILDQYVKPAVSSDGGNIQFVSYDKQNQVVKVLLQGACNGCPSSKRTLKQGIETILREMMKNEQITVEAVN</sequence>
<evidence type="ECO:0000256" key="1">
    <source>
        <dbReference type="ARBA" id="ARBA00006420"/>
    </source>
</evidence>
<keyword evidence="4" id="KW-1185">Reference proteome</keyword>
<dbReference type="Pfam" id="PF01106">
    <property type="entry name" value="NifU"/>
    <property type="match status" value="1"/>
</dbReference>
<dbReference type="InterPro" id="IPR014824">
    <property type="entry name" value="Nfu/NifU_N"/>
</dbReference>
<dbReference type="PANTHER" id="PTHR11178">
    <property type="entry name" value="IRON-SULFUR CLUSTER SCAFFOLD PROTEIN NFU-RELATED"/>
    <property type="match status" value="1"/>
</dbReference>
<dbReference type="Gene3D" id="3.30.1370.70">
    <property type="entry name" value="Scaffold protein Nfu/NifU, N-terminal domain"/>
    <property type="match status" value="2"/>
</dbReference>
<comment type="caution">
    <text evidence="3">The sequence shown here is derived from an EMBL/GenBank/DDBJ whole genome shotgun (WGS) entry which is preliminary data.</text>
</comment>
<dbReference type="OrthoDB" id="9796965at2"/>
<dbReference type="PANTHER" id="PTHR11178:SF1">
    <property type="entry name" value="NFU1 IRON-SULFUR CLUSTER SCAFFOLD HOMOLOG, MITOCHONDRIAL"/>
    <property type="match status" value="1"/>
</dbReference>
<dbReference type="InterPro" id="IPR034904">
    <property type="entry name" value="FSCA_dom_sf"/>
</dbReference>
<protein>
    <submittedName>
        <fullName evidence="3">Fe-S cluster biogenesis protein NfuA, 4Fe-4S-binding domain</fullName>
    </submittedName>
</protein>
<dbReference type="AlphaFoldDB" id="A0A1H2UB40"/>
<dbReference type="GO" id="GO:0051536">
    <property type="term" value="F:iron-sulfur cluster binding"/>
    <property type="evidence" value="ECO:0007669"/>
    <property type="project" value="InterPro"/>
</dbReference>
<dbReference type="GO" id="GO:0016226">
    <property type="term" value="P:iron-sulfur cluster assembly"/>
    <property type="evidence" value="ECO:0007669"/>
    <property type="project" value="InterPro"/>
</dbReference>
<dbReference type="GeneID" id="85016559"/>
<dbReference type="Pfam" id="PF08712">
    <property type="entry name" value="Nfu_N"/>
    <property type="match status" value="2"/>
</dbReference>